<keyword evidence="3" id="KW-1185">Reference proteome</keyword>
<dbReference type="AlphaFoldDB" id="A0AA38VS85"/>
<dbReference type="InterPro" id="IPR026960">
    <property type="entry name" value="RVT-Znf"/>
</dbReference>
<feature type="domain" description="Reverse transcriptase zinc-binding" evidence="1">
    <location>
        <begin position="211"/>
        <end position="296"/>
    </location>
</feature>
<organism evidence="2 3">
    <name type="scientific">Centaurea solstitialis</name>
    <name type="common">yellow star-thistle</name>
    <dbReference type="NCBI Taxonomy" id="347529"/>
    <lineage>
        <taxon>Eukaryota</taxon>
        <taxon>Viridiplantae</taxon>
        <taxon>Streptophyta</taxon>
        <taxon>Embryophyta</taxon>
        <taxon>Tracheophyta</taxon>
        <taxon>Spermatophyta</taxon>
        <taxon>Magnoliopsida</taxon>
        <taxon>eudicotyledons</taxon>
        <taxon>Gunneridae</taxon>
        <taxon>Pentapetalae</taxon>
        <taxon>asterids</taxon>
        <taxon>campanulids</taxon>
        <taxon>Asterales</taxon>
        <taxon>Asteraceae</taxon>
        <taxon>Carduoideae</taxon>
        <taxon>Cardueae</taxon>
        <taxon>Centaureinae</taxon>
        <taxon>Centaurea</taxon>
    </lineage>
</organism>
<dbReference type="Pfam" id="PF13966">
    <property type="entry name" value="zf-RVT"/>
    <property type="match status" value="1"/>
</dbReference>
<dbReference type="PANTHER" id="PTHR33116:SF78">
    <property type="entry name" value="OS12G0587133 PROTEIN"/>
    <property type="match status" value="1"/>
</dbReference>
<dbReference type="PANTHER" id="PTHR33116">
    <property type="entry name" value="REVERSE TRANSCRIPTASE ZINC-BINDING DOMAIN-CONTAINING PROTEIN-RELATED-RELATED"/>
    <property type="match status" value="1"/>
</dbReference>
<evidence type="ECO:0000313" key="2">
    <source>
        <dbReference type="EMBL" id="KAJ9536707.1"/>
    </source>
</evidence>
<evidence type="ECO:0000313" key="3">
    <source>
        <dbReference type="Proteomes" id="UP001172457"/>
    </source>
</evidence>
<comment type="caution">
    <text evidence="2">The sequence shown here is derived from an EMBL/GenBank/DDBJ whole genome shotgun (WGS) entry which is preliminary data.</text>
</comment>
<accession>A0AA38VS85</accession>
<dbReference type="EMBL" id="JARYMX010000011">
    <property type="protein sequence ID" value="KAJ9536707.1"/>
    <property type="molecule type" value="Genomic_DNA"/>
</dbReference>
<gene>
    <name evidence="2" type="ORF">OSB04_un000092</name>
</gene>
<reference evidence="2" key="1">
    <citation type="submission" date="2023-03" db="EMBL/GenBank/DDBJ databases">
        <title>Chromosome-scale reference genome and RAD-based genetic map of yellow starthistle (Centaurea solstitialis) reveal putative structural variation and QTLs associated with invader traits.</title>
        <authorList>
            <person name="Reatini B."/>
            <person name="Cang F.A."/>
            <person name="Jiang Q."/>
            <person name="Mckibben M.T.W."/>
            <person name="Barker M.S."/>
            <person name="Rieseberg L.H."/>
            <person name="Dlugosch K.M."/>
        </authorList>
    </citation>
    <scope>NUCLEOTIDE SEQUENCE</scope>
    <source>
        <strain evidence="2">CAN-66</strain>
        <tissue evidence="2">Leaf</tissue>
    </source>
</reference>
<dbReference type="Proteomes" id="UP001172457">
    <property type="component" value="Unassembled WGS sequence"/>
</dbReference>
<proteinExistence type="predicted"/>
<name>A0AA38VS85_9ASTR</name>
<protein>
    <recommendedName>
        <fullName evidence="1">Reverse transcriptase zinc-binding domain-containing protein</fullName>
    </recommendedName>
</protein>
<evidence type="ECO:0000259" key="1">
    <source>
        <dbReference type="Pfam" id="PF13966"/>
    </source>
</evidence>
<sequence length="391" mass="46251">MSVFLIPSSVIHTIEQLFRNFLWANSDSAKGKVRVAWEDVCKPKVAGGLGLKRMAVWNRALMTSHVWDVLRRKKSLWVSWIHHHRLSNVHFWNAPLISNSSWIWRKLLELREQVRPFFIFSVGDGLEINAWEDKWLMKGSISSWLPFRYFGALGFTKHSTVSDVLLSLNSVWPQAWITRVPSLLDEVCPTLRPNERDSLLWVDLQHNQRRFSVSEVWKSFLGNLQIMPWHDLCWFKGNIPKHSFCLWLAIQDRLPTQDRMRRWLPDDSNLLCSLCNQQMDSRDHLFFQCNYSNMVWNAVRSWIGSVQIGSWSLILHELSNRQWHPGDMKKKLFFVAAVYYIWQERNHRLFRGKKRDEEHLIRDLKTYIQTRSGGRDEVTNVAGPSTWQQIV</sequence>